<feature type="transmembrane region" description="Helical" evidence="13">
    <location>
        <begin position="46"/>
        <end position="64"/>
    </location>
</feature>
<keyword evidence="16" id="KW-1185">Reference proteome</keyword>
<dbReference type="EMBL" id="JAAOCA010000019">
    <property type="protein sequence ID" value="MBD1600115.1"/>
    <property type="molecule type" value="Genomic_DNA"/>
</dbReference>
<keyword evidence="4" id="KW-1003">Cell membrane</keyword>
<keyword evidence="11 13" id="KW-0472">Membrane</keyword>
<evidence type="ECO:0000256" key="10">
    <source>
        <dbReference type="ARBA" id="ARBA00023004"/>
    </source>
</evidence>
<sequence length="177" mass="19527">MHSEHYTATAKWLHWVMAAIWLGAWLLGFCAAHWHAINSDHQVTFVHKALASSVLFLVVLRVAWRLTHSAPALPASMSPLMRKAAHYGHLLLYAVALIALPVSGWLWSSAGNHEVWVLGLLKLPPLVAPAESTQHLAGLFHTYVAWLCGALVGGHILVALKHHFVDRDGVLRGMLPR</sequence>
<evidence type="ECO:0000256" key="6">
    <source>
        <dbReference type="ARBA" id="ARBA00022692"/>
    </source>
</evidence>
<evidence type="ECO:0000259" key="14">
    <source>
        <dbReference type="Pfam" id="PF01292"/>
    </source>
</evidence>
<evidence type="ECO:0000256" key="12">
    <source>
        <dbReference type="ARBA" id="ARBA00037975"/>
    </source>
</evidence>
<dbReference type="Proteomes" id="UP000805841">
    <property type="component" value="Unassembled WGS sequence"/>
</dbReference>
<dbReference type="RefSeq" id="WP_190422167.1">
    <property type="nucleotide sequence ID" value="NZ_JAAOCA010000019.1"/>
</dbReference>
<keyword evidence="5" id="KW-0349">Heme</keyword>
<accession>A0ABR7Z3M0</accession>
<reference evidence="15 16" key="1">
    <citation type="journal article" date="2020" name="Insects">
        <title>Bacteria Belonging to Pseudomonas typographi sp. nov. from the Bark Beetle Ips typographus Have Genomic Potential to Aid in the Host Ecology.</title>
        <authorList>
            <person name="Peral-Aranega E."/>
            <person name="Saati-Santamaria Z."/>
            <person name="Kolarik M."/>
            <person name="Rivas R."/>
            <person name="Garcia-Fraile P."/>
        </authorList>
    </citation>
    <scope>NUCLEOTIDE SEQUENCE [LARGE SCALE GENOMIC DNA]</scope>
    <source>
        <strain evidence="15 16">CA3A</strain>
    </source>
</reference>
<feature type="transmembrane region" description="Helical" evidence="13">
    <location>
        <begin position="85"/>
        <end position="107"/>
    </location>
</feature>
<evidence type="ECO:0000256" key="8">
    <source>
        <dbReference type="ARBA" id="ARBA00022982"/>
    </source>
</evidence>
<name>A0ABR7Z3M0_9PSED</name>
<evidence type="ECO:0000256" key="13">
    <source>
        <dbReference type="SAM" id="Phobius"/>
    </source>
</evidence>
<evidence type="ECO:0000313" key="16">
    <source>
        <dbReference type="Proteomes" id="UP000805841"/>
    </source>
</evidence>
<evidence type="ECO:0000256" key="1">
    <source>
        <dbReference type="ARBA" id="ARBA00001970"/>
    </source>
</evidence>
<dbReference type="InterPro" id="IPR052168">
    <property type="entry name" value="Cytochrome_b561_oxidase"/>
</dbReference>
<feature type="domain" description="Cytochrome b561 bacterial/Ni-hydrogenase" evidence="14">
    <location>
        <begin position="5"/>
        <end position="176"/>
    </location>
</feature>
<evidence type="ECO:0000256" key="2">
    <source>
        <dbReference type="ARBA" id="ARBA00004651"/>
    </source>
</evidence>
<comment type="subcellular location">
    <subcellularLocation>
        <location evidence="2">Cell membrane</location>
        <topology evidence="2">Multi-pass membrane protein</topology>
    </subcellularLocation>
</comment>
<evidence type="ECO:0000256" key="5">
    <source>
        <dbReference type="ARBA" id="ARBA00022617"/>
    </source>
</evidence>
<feature type="transmembrane region" description="Helical" evidence="13">
    <location>
        <begin position="12"/>
        <end position="34"/>
    </location>
</feature>
<dbReference type="PANTHER" id="PTHR30529">
    <property type="entry name" value="CYTOCHROME B561"/>
    <property type="match status" value="1"/>
</dbReference>
<keyword evidence="7" id="KW-0479">Metal-binding</keyword>
<comment type="cofactor">
    <cofactor evidence="1">
        <name>heme b</name>
        <dbReference type="ChEBI" id="CHEBI:60344"/>
    </cofactor>
</comment>
<dbReference type="PANTHER" id="PTHR30529:SF7">
    <property type="entry name" value="CYTOCHROME B561 BACTERIAL_NI-HYDROGENASE DOMAIN-CONTAINING PROTEIN"/>
    <property type="match status" value="1"/>
</dbReference>
<evidence type="ECO:0000313" key="15">
    <source>
        <dbReference type="EMBL" id="MBD1600115.1"/>
    </source>
</evidence>
<comment type="similarity">
    <text evidence="12">Belongs to the cytochrome b561 family.</text>
</comment>
<keyword evidence="9 13" id="KW-1133">Transmembrane helix</keyword>
<dbReference type="SUPFAM" id="SSF81342">
    <property type="entry name" value="Transmembrane di-heme cytochromes"/>
    <property type="match status" value="1"/>
</dbReference>
<gene>
    <name evidence="15" type="ORF">HAQ05_15575</name>
</gene>
<dbReference type="InterPro" id="IPR016174">
    <property type="entry name" value="Di-haem_cyt_TM"/>
</dbReference>
<keyword evidence="3" id="KW-0813">Transport</keyword>
<proteinExistence type="inferred from homology"/>
<keyword evidence="8" id="KW-0249">Electron transport</keyword>
<evidence type="ECO:0000256" key="4">
    <source>
        <dbReference type="ARBA" id="ARBA00022475"/>
    </source>
</evidence>
<feature type="transmembrane region" description="Helical" evidence="13">
    <location>
        <begin position="143"/>
        <end position="160"/>
    </location>
</feature>
<dbReference type="InterPro" id="IPR011577">
    <property type="entry name" value="Cyt_b561_bac/Ni-Hgenase"/>
</dbReference>
<protein>
    <submittedName>
        <fullName evidence="15">Cytochrome b</fullName>
    </submittedName>
</protein>
<comment type="caution">
    <text evidence="15">The sequence shown here is derived from an EMBL/GenBank/DDBJ whole genome shotgun (WGS) entry which is preliminary data.</text>
</comment>
<evidence type="ECO:0000256" key="7">
    <source>
        <dbReference type="ARBA" id="ARBA00022723"/>
    </source>
</evidence>
<evidence type="ECO:0000256" key="11">
    <source>
        <dbReference type="ARBA" id="ARBA00023136"/>
    </source>
</evidence>
<keyword evidence="10" id="KW-0408">Iron</keyword>
<dbReference type="Pfam" id="PF01292">
    <property type="entry name" value="Ni_hydr_CYTB"/>
    <property type="match status" value="1"/>
</dbReference>
<keyword evidence="6 13" id="KW-0812">Transmembrane</keyword>
<evidence type="ECO:0000256" key="9">
    <source>
        <dbReference type="ARBA" id="ARBA00022989"/>
    </source>
</evidence>
<organism evidence="15 16">
    <name type="scientific">Pseudomonas typographi</name>
    <dbReference type="NCBI Taxonomy" id="2715964"/>
    <lineage>
        <taxon>Bacteria</taxon>
        <taxon>Pseudomonadati</taxon>
        <taxon>Pseudomonadota</taxon>
        <taxon>Gammaproteobacteria</taxon>
        <taxon>Pseudomonadales</taxon>
        <taxon>Pseudomonadaceae</taxon>
        <taxon>Pseudomonas</taxon>
    </lineage>
</organism>
<evidence type="ECO:0000256" key="3">
    <source>
        <dbReference type="ARBA" id="ARBA00022448"/>
    </source>
</evidence>